<evidence type="ECO:0000313" key="1">
    <source>
        <dbReference type="EMBL" id="DAD68182.1"/>
    </source>
</evidence>
<protein>
    <submittedName>
        <fullName evidence="1">Uncharacterized protein</fullName>
    </submittedName>
</protein>
<reference evidence="1" key="1">
    <citation type="journal article" date="2021" name="Proc. Natl. Acad. Sci. U.S.A.">
        <title>A Catalog of Tens of Thousands of Viruses from Human Metagenomes Reveals Hidden Associations with Chronic Diseases.</title>
        <authorList>
            <person name="Tisza M.J."/>
            <person name="Buck C.B."/>
        </authorList>
    </citation>
    <scope>NUCLEOTIDE SEQUENCE</scope>
    <source>
        <strain evidence="1">CtrWS2</strain>
    </source>
</reference>
<name>A0A8S5LE23_9CAUD</name>
<sequence>MKLIDVSKLNEATIIYDKALRALPYATLQQVAATLKLNVMDLQGKHSRINERRRAGGTQSYKIGKEFKEFEQIFGYEPSLIEPKDVVFITKENSQKYDDNELLIIGGQPVSNITKKHPMETKIVFGLTTSHAEDIVYYLFHAERDEDSKSPSGAMDGYFTKADKLIISGAVNAARGNLAISGEFATPVDENDYSAYENLVDWVGGAHNSLRSSQGGNPQLMCAETVIKAARAALRNKLKTQEYPSTARMIELLREDAFCPSLEVVTHEALGKGSRLILQKVGNMDLAFNTQAASRFCQVRDIYPDPNEWQFWLQSGYDTRINDWHEKVFRTNEQKNEANDLAGDYCLTGAVQVNITGADAGSWTIHGKTSSRANGQYFIGLAPGKHTIVFNDVDGKTKPASQEVTVVEGEVATVTAQYT</sequence>
<organism evidence="1">
    <name type="scientific">Siphoviridae sp. ctrWS2</name>
    <dbReference type="NCBI Taxonomy" id="2823602"/>
    <lineage>
        <taxon>Viruses</taxon>
        <taxon>Duplodnaviria</taxon>
        <taxon>Heunggongvirae</taxon>
        <taxon>Uroviricota</taxon>
        <taxon>Caudoviricetes</taxon>
    </lineage>
</organism>
<dbReference type="EMBL" id="BK014695">
    <property type="protein sequence ID" value="DAD68182.1"/>
    <property type="molecule type" value="Genomic_DNA"/>
</dbReference>
<proteinExistence type="predicted"/>
<accession>A0A8S5LE23</accession>